<dbReference type="STRING" id="1855383.SAMN05216548_10752"/>
<dbReference type="PANTHER" id="PTHR11895">
    <property type="entry name" value="TRANSAMIDASE"/>
    <property type="match status" value="1"/>
</dbReference>
<keyword evidence="4" id="KW-0808">Transferase</keyword>
<dbReference type="Pfam" id="PF01425">
    <property type="entry name" value="Amidase"/>
    <property type="match status" value="1"/>
</dbReference>
<dbReference type="Gene3D" id="3.90.1300.10">
    <property type="entry name" value="Amidase signature (AS) domain"/>
    <property type="match status" value="1"/>
</dbReference>
<dbReference type="PANTHER" id="PTHR11895:SF176">
    <property type="entry name" value="AMIDASE AMID-RELATED"/>
    <property type="match status" value="1"/>
</dbReference>
<dbReference type="RefSeq" id="WP_092496620.1">
    <property type="nucleotide sequence ID" value="NZ_FOFG01000007.1"/>
</dbReference>
<evidence type="ECO:0000313" key="5">
    <source>
        <dbReference type="Proteomes" id="UP000199647"/>
    </source>
</evidence>
<evidence type="ECO:0000259" key="3">
    <source>
        <dbReference type="Pfam" id="PF01425"/>
    </source>
</evidence>
<dbReference type="GO" id="GO:0016740">
    <property type="term" value="F:transferase activity"/>
    <property type="evidence" value="ECO:0007669"/>
    <property type="project" value="UniProtKB-KW"/>
</dbReference>
<reference evidence="4 5" key="1">
    <citation type="submission" date="2016-10" db="EMBL/GenBank/DDBJ databases">
        <authorList>
            <person name="de Groot N.N."/>
        </authorList>
    </citation>
    <scope>NUCLEOTIDE SEQUENCE [LARGE SCALE GENOMIC DNA]</scope>
    <source>
        <strain evidence="4 5">A52C2</strain>
    </source>
</reference>
<evidence type="ECO:0000256" key="1">
    <source>
        <dbReference type="ARBA" id="ARBA00003871"/>
    </source>
</evidence>
<comment type="function">
    <text evidence="1">Hydrolyzes indole-3-acetamide (IAM) into indole-3-acetic acid (IAA).</text>
</comment>
<accession>A0A1H9IBD9</accession>
<dbReference type="InterPro" id="IPR036928">
    <property type="entry name" value="AS_sf"/>
</dbReference>
<dbReference type="EMBL" id="FOFG01000007">
    <property type="protein sequence ID" value="SEQ72041.1"/>
    <property type="molecule type" value="Genomic_DNA"/>
</dbReference>
<dbReference type="PROSITE" id="PS00571">
    <property type="entry name" value="AMIDASES"/>
    <property type="match status" value="1"/>
</dbReference>
<organism evidence="4 5">
    <name type="scientific">Faunimonas pinastri</name>
    <dbReference type="NCBI Taxonomy" id="1855383"/>
    <lineage>
        <taxon>Bacteria</taxon>
        <taxon>Pseudomonadati</taxon>
        <taxon>Pseudomonadota</taxon>
        <taxon>Alphaproteobacteria</taxon>
        <taxon>Hyphomicrobiales</taxon>
        <taxon>Afifellaceae</taxon>
        <taxon>Faunimonas</taxon>
    </lineage>
</organism>
<evidence type="ECO:0000313" key="4">
    <source>
        <dbReference type="EMBL" id="SEQ72041.1"/>
    </source>
</evidence>
<feature type="domain" description="Amidase" evidence="3">
    <location>
        <begin position="28"/>
        <end position="430"/>
    </location>
</feature>
<dbReference type="Proteomes" id="UP000199647">
    <property type="component" value="Unassembled WGS sequence"/>
</dbReference>
<gene>
    <name evidence="4" type="ORF">SAMN05216548_10752</name>
</gene>
<evidence type="ECO:0000256" key="2">
    <source>
        <dbReference type="ARBA" id="ARBA00021874"/>
    </source>
</evidence>
<dbReference type="AlphaFoldDB" id="A0A1H9IBD9"/>
<dbReference type="InterPro" id="IPR000120">
    <property type="entry name" value="Amidase"/>
</dbReference>
<dbReference type="InterPro" id="IPR023631">
    <property type="entry name" value="Amidase_dom"/>
</dbReference>
<dbReference type="InterPro" id="IPR020556">
    <property type="entry name" value="Amidase_CS"/>
</dbReference>
<name>A0A1H9IBD9_9HYPH</name>
<keyword evidence="5" id="KW-1185">Reference proteome</keyword>
<protein>
    <recommendedName>
        <fullName evidence="2">Indoleacetamide hydrolase</fullName>
    </recommendedName>
</protein>
<dbReference type="OrthoDB" id="9814821at2"/>
<sequence length="448" mass="46272">MTDVSHIAFASVRDLGAAYRSGRLGPVDVVTASLARLDLLEPKLNAFLEPMREEALRAADEAMRALQAGEDRGPLHGIPVAIKDIIDVAGVPTTYATRAVAPVMPERDAELVRNLRAAGAIILGKTNLLEFAYGIAHPEIGQTNNPFDPGRTSGGSSGGSAAAVAAGIVPLAVGTDTGGSIRIPASYCGIVGLKPTYGLVSTDGVFPLSWSLDHAGPLARSVEDAALLLAGMAGRPMPLARREIGGLRIGFVGAHLDSAALTLPVRALMQEAMVKLSAAGAAVGRIEIAGSRDANPGLHGVLLPEASLVHETLAGVRPEGYAARTRGQLAAGRNVPAIEYLRAQRLRERLRSAVEALFAEVDAIASPAVGFVAPHEDPVITGDEEDGEMISSGLANMTGHPAISIPCGLSEGLPVGLQLVGPMNRDADLLSMAAAIERVLAFGARPSL</sequence>
<dbReference type="SUPFAM" id="SSF75304">
    <property type="entry name" value="Amidase signature (AS) enzymes"/>
    <property type="match status" value="1"/>
</dbReference>
<proteinExistence type="predicted"/>